<sequence length="184" mass="20452">MNWQRPSPRIVWRAIDIFLEVAYTPIPQATAAARKKSEPTGPEPVPSAVRARLETLKSTPQDAFYDSPVFERQEAPRASGDPSPRETMPIRYALRLGNLSYPHMKLIIDRSPDGKGYLLRADTHDAHIQPKAGSREQAAFAELMSQNRAVADAIEGKWAEAGMPTFKQFLREDLERRKAAGGGG</sequence>
<feature type="region of interest" description="Disordered" evidence="1">
    <location>
        <begin position="30"/>
        <end position="86"/>
    </location>
</feature>
<protein>
    <submittedName>
        <fullName evidence="2">Uncharacterized protein</fullName>
    </submittedName>
</protein>
<gene>
    <name evidence="2" type="ORF">IPV69_14815</name>
</gene>
<dbReference type="AlphaFoldDB" id="A0A7M2WQ93"/>
<dbReference type="RefSeq" id="WP_206290466.1">
    <property type="nucleotide sequence ID" value="NZ_CP063458.1"/>
</dbReference>
<evidence type="ECO:0000313" key="3">
    <source>
        <dbReference type="Proteomes" id="UP000593765"/>
    </source>
</evidence>
<evidence type="ECO:0000256" key="1">
    <source>
        <dbReference type="SAM" id="MobiDB-lite"/>
    </source>
</evidence>
<name>A0A7M2WQ93_9BACT</name>
<dbReference type="EMBL" id="CP063458">
    <property type="protein sequence ID" value="QOV87559.1"/>
    <property type="molecule type" value="Genomic_DNA"/>
</dbReference>
<dbReference type="Proteomes" id="UP000593765">
    <property type="component" value="Chromosome"/>
</dbReference>
<keyword evidence="3" id="KW-1185">Reference proteome</keyword>
<reference evidence="2 3" key="1">
    <citation type="submission" date="2020-10" db="EMBL/GenBank/DDBJ databases">
        <title>Wide distribution of Phycisphaera-like planctomycetes from WD2101 soil group in peatlands and genome analysis of the first cultivated representative.</title>
        <authorList>
            <person name="Dedysh S.N."/>
            <person name="Beletsky A.V."/>
            <person name="Ivanova A."/>
            <person name="Kulichevskaya I.S."/>
            <person name="Suzina N.E."/>
            <person name="Philippov D.A."/>
            <person name="Rakitin A.L."/>
            <person name="Mardanov A.V."/>
            <person name="Ravin N.V."/>
        </authorList>
    </citation>
    <scope>NUCLEOTIDE SEQUENCE [LARGE SCALE GENOMIC DNA]</scope>
    <source>
        <strain evidence="2 3">M1803</strain>
    </source>
</reference>
<evidence type="ECO:0000313" key="2">
    <source>
        <dbReference type="EMBL" id="QOV87559.1"/>
    </source>
</evidence>
<dbReference type="KEGG" id="hbs:IPV69_14815"/>
<accession>A0A7M2WQ93</accession>
<proteinExistence type="predicted"/>
<organism evidence="2 3">
    <name type="scientific">Humisphaera borealis</name>
    <dbReference type="NCBI Taxonomy" id="2807512"/>
    <lineage>
        <taxon>Bacteria</taxon>
        <taxon>Pseudomonadati</taxon>
        <taxon>Planctomycetota</taxon>
        <taxon>Phycisphaerae</taxon>
        <taxon>Tepidisphaerales</taxon>
        <taxon>Tepidisphaeraceae</taxon>
        <taxon>Humisphaera</taxon>
    </lineage>
</organism>